<comment type="caution">
    <text evidence="2">The sequence shown here is derived from an EMBL/GenBank/DDBJ whole genome shotgun (WGS) entry which is preliminary data.</text>
</comment>
<accession>A0A0F8YGQ0</accession>
<protein>
    <submittedName>
        <fullName evidence="2">Uncharacterized protein</fullName>
    </submittedName>
</protein>
<evidence type="ECO:0000313" key="2">
    <source>
        <dbReference type="EMBL" id="KKK80653.1"/>
    </source>
</evidence>
<reference evidence="2" key="1">
    <citation type="journal article" date="2015" name="Nature">
        <title>Complex archaea that bridge the gap between prokaryotes and eukaryotes.</title>
        <authorList>
            <person name="Spang A."/>
            <person name="Saw J.H."/>
            <person name="Jorgensen S.L."/>
            <person name="Zaremba-Niedzwiedzka K."/>
            <person name="Martijn J."/>
            <person name="Lind A.E."/>
            <person name="van Eijk R."/>
            <person name="Schleper C."/>
            <person name="Guy L."/>
            <person name="Ettema T.J."/>
        </authorList>
    </citation>
    <scope>NUCLEOTIDE SEQUENCE</scope>
</reference>
<organism evidence="2">
    <name type="scientific">marine sediment metagenome</name>
    <dbReference type="NCBI Taxonomy" id="412755"/>
    <lineage>
        <taxon>unclassified sequences</taxon>
        <taxon>metagenomes</taxon>
        <taxon>ecological metagenomes</taxon>
    </lineage>
</organism>
<name>A0A0F8YGQ0_9ZZZZ</name>
<evidence type="ECO:0000256" key="1">
    <source>
        <dbReference type="SAM" id="MobiDB-lite"/>
    </source>
</evidence>
<feature type="non-terminal residue" evidence="2">
    <location>
        <position position="155"/>
    </location>
</feature>
<dbReference type="AlphaFoldDB" id="A0A0F8YGQ0"/>
<dbReference type="EMBL" id="LAZR01053482">
    <property type="protein sequence ID" value="KKK80653.1"/>
    <property type="molecule type" value="Genomic_DNA"/>
</dbReference>
<proteinExistence type="predicted"/>
<gene>
    <name evidence="2" type="ORF">LCGC14_2821320</name>
</gene>
<sequence>MEAKKAEPTFAELFEVFKNNVIMNMVEDLADELGVTAETIKTLDAGYFPGEACWVFAERDAKGDIVGLLRRYHNSKKFTMKDSKRGLIYAYNSDHTIEDKKYDAGKCQWVRIADVGVTCPVCDKPDWCRVSPDYEDPQGPSAVACSRISEGSVRE</sequence>
<feature type="region of interest" description="Disordered" evidence="1">
    <location>
        <begin position="135"/>
        <end position="155"/>
    </location>
</feature>